<name>A0A2T6APK5_9RHOB</name>
<accession>A0A2T6APK5</accession>
<dbReference type="Pfam" id="PF06620">
    <property type="entry name" value="DUF1150"/>
    <property type="match status" value="1"/>
</dbReference>
<protein>
    <recommendedName>
        <fullName evidence="3">DUF1150 family protein</fullName>
    </recommendedName>
</protein>
<reference evidence="1 2" key="1">
    <citation type="submission" date="2018-04" db="EMBL/GenBank/DDBJ databases">
        <title>Genomic Encyclopedia of Archaeal and Bacterial Type Strains, Phase II (KMG-II): from individual species to whole genera.</title>
        <authorList>
            <person name="Goeker M."/>
        </authorList>
    </citation>
    <scope>NUCLEOTIDE SEQUENCE [LARGE SCALE GENOMIC DNA]</scope>
    <source>
        <strain evidence="1 2">DSM 29329</strain>
    </source>
</reference>
<comment type="caution">
    <text evidence="1">The sequence shown here is derived from an EMBL/GenBank/DDBJ whole genome shotgun (WGS) entry which is preliminary data.</text>
</comment>
<dbReference type="InterPro" id="IPR009531">
    <property type="entry name" value="DUF1150"/>
</dbReference>
<sequence>MDTKQDLSRFEGFDEGRLVYVRAVKAAELPEDVQEEVREQIGGADELYAVHRADGERLALVKDRAMAFVLARQNDLAPVTVH</sequence>
<organism evidence="1 2">
    <name type="scientific">Allosediminivita pacifica</name>
    <dbReference type="NCBI Taxonomy" id="1267769"/>
    <lineage>
        <taxon>Bacteria</taxon>
        <taxon>Pseudomonadati</taxon>
        <taxon>Pseudomonadota</taxon>
        <taxon>Alphaproteobacteria</taxon>
        <taxon>Rhodobacterales</taxon>
        <taxon>Paracoccaceae</taxon>
        <taxon>Allosediminivita</taxon>
    </lineage>
</organism>
<evidence type="ECO:0000313" key="1">
    <source>
        <dbReference type="EMBL" id="PTX45710.1"/>
    </source>
</evidence>
<dbReference type="Proteomes" id="UP000244069">
    <property type="component" value="Unassembled WGS sequence"/>
</dbReference>
<evidence type="ECO:0008006" key="3">
    <source>
        <dbReference type="Google" id="ProtNLM"/>
    </source>
</evidence>
<dbReference type="RefSeq" id="WP_107977660.1">
    <property type="nucleotide sequence ID" value="NZ_BMEZ01000008.1"/>
</dbReference>
<dbReference type="AlphaFoldDB" id="A0A2T6APK5"/>
<proteinExistence type="predicted"/>
<dbReference type="OrthoDB" id="7205167at2"/>
<keyword evidence="2" id="KW-1185">Reference proteome</keyword>
<gene>
    <name evidence="1" type="ORF">C8N44_12065</name>
</gene>
<evidence type="ECO:0000313" key="2">
    <source>
        <dbReference type="Proteomes" id="UP000244069"/>
    </source>
</evidence>
<dbReference type="EMBL" id="QBKN01000020">
    <property type="protein sequence ID" value="PTX45710.1"/>
    <property type="molecule type" value="Genomic_DNA"/>
</dbReference>